<sequence>MPSTTKRLGADPSSTTTTTTAARDLDRREHSPTDDDHLQHTATSTTGREEDEDDDDDYTSSSGSSDSDSDSDDDEEEEEEEEEEQVNQKETTKSESTPTTTASDDIPRIRAIPKPRIHRINKNPDLLSRLSAFLPQMKSANEKLEQEIAAGRGKDVRLELDGDDDDEDMEGKRYIEMNLGLGVLEEKRPGDDDEEDNVESKGDQNNQHVLPERPKSGKDSNVLDTLMGNADSSAEKEKPTIEEI</sequence>
<feature type="compositionally biased region" description="Basic residues" evidence="1">
    <location>
        <begin position="111"/>
        <end position="121"/>
    </location>
</feature>
<dbReference type="InterPro" id="IPR027921">
    <property type="entry name" value="NOPCHAP1"/>
</dbReference>
<feature type="region of interest" description="Disordered" evidence="1">
    <location>
        <begin position="1"/>
        <end position="123"/>
    </location>
</feature>
<dbReference type="Proteomes" id="UP000286921">
    <property type="component" value="Unassembled WGS sequence"/>
</dbReference>
<evidence type="ECO:0000313" key="2">
    <source>
        <dbReference type="EMBL" id="GCB22641.1"/>
    </source>
</evidence>
<protein>
    <submittedName>
        <fullName evidence="2">Uncharacterized protein</fullName>
    </submittedName>
</protein>
<evidence type="ECO:0000256" key="1">
    <source>
        <dbReference type="SAM" id="MobiDB-lite"/>
    </source>
</evidence>
<name>A0A401KTT2_ASPAW</name>
<feature type="compositionally biased region" description="Acidic residues" evidence="1">
    <location>
        <begin position="49"/>
        <end position="58"/>
    </location>
</feature>
<dbReference type="GO" id="GO:0000492">
    <property type="term" value="P:box C/D snoRNP assembly"/>
    <property type="evidence" value="ECO:0007669"/>
    <property type="project" value="InterPro"/>
</dbReference>
<dbReference type="Pfam" id="PF15370">
    <property type="entry name" value="NOPCHAP1"/>
    <property type="match status" value="1"/>
</dbReference>
<reference evidence="2 3" key="1">
    <citation type="submission" date="2016-09" db="EMBL/GenBank/DDBJ databases">
        <title>Aspergillus awamori IFM 58123T.</title>
        <authorList>
            <person name="Kusuya Y."/>
            <person name="Shimizu M."/>
            <person name="Takahashi H."/>
            <person name="Yaguchi T."/>
        </authorList>
    </citation>
    <scope>NUCLEOTIDE SEQUENCE [LARGE SCALE GENOMIC DNA]</scope>
    <source>
        <strain evidence="2 3">IFM 58123</strain>
    </source>
</reference>
<feature type="region of interest" description="Disordered" evidence="1">
    <location>
        <begin position="180"/>
        <end position="244"/>
    </location>
</feature>
<dbReference type="AlphaFoldDB" id="A0A401KTT2"/>
<feature type="compositionally biased region" description="Acidic residues" evidence="1">
    <location>
        <begin position="67"/>
        <end position="85"/>
    </location>
</feature>
<dbReference type="PANTHER" id="PTHR38489">
    <property type="entry name" value="HISTONE CHAPERONE DOMAIN-CONTAINING PROTEIN"/>
    <property type="match status" value="1"/>
</dbReference>
<feature type="compositionally biased region" description="Basic and acidic residues" evidence="1">
    <location>
        <begin position="23"/>
        <end position="39"/>
    </location>
</feature>
<evidence type="ECO:0000313" key="3">
    <source>
        <dbReference type="Proteomes" id="UP000286921"/>
    </source>
</evidence>
<keyword evidence="3" id="KW-1185">Reference proteome</keyword>
<dbReference type="PANTHER" id="PTHR38489:SF1">
    <property type="entry name" value="HISTONE CHAPERONE DOMAIN-CONTAINING PROTEIN"/>
    <property type="match status" value="1"/>
</dbReference>
<proteinExistence type="predicted"/>
<comment type="caution">
    <text evidence="2">The sequence shown here is derived from an EMBL/GenBank/DDBJ whole genome shotgun (WGS) entry which is preliminary data.</text>
</comment>
<dbReference type="EMBL" id="BDHI01000014">
    <property type="protein sequence ID" value="GCB22641.1"/>
    <property type="molecule type" value="Genomic_DNA"/>
</dbReference>
<dbReference type="STRING" id="105351.A0A401KTT2"/>
<feature type="compositionally biased region" description="Basic and acidic residues" evidence="1">
    <location>
        <begin position="233"/>
        <end position="244"/>
    </location>
</feature>
<organism evidence="2 3">
    <name type="scientific">Aspergillus awamori</name>
    <name type="common">Black koji mold</name>
    <dbReference type="NCBI Taxonomy" id="105351"/>
    <lineage>
        <taxon>Eukaryota</taxon>
        <taxon>Fungi</taxon>
        <taxon>Dikarya</taxon>
        <taxon>Ascomycota</taxon>
        <taxon>Pezizomycotina</taxon>
        <taxon>Eurotiomycetes</taxon>
        <taxon>Eurotiomycetidae</taxon>
        <taxon>Eurotiales</taxon>
        <taxon>Aspergillaceae</taxon>
        <taxon>Aspergillus</taxon>
    </lineage>
</organism>
<gene>
    <name evidence="2" type="ORF">AAWM_05526</name>
</gene>
<accession>A0A401KTT2</accession>